<dbReference type="Gene3D" id="1.10.150.130">
    <property type="match status" value="1"/>
</dbReference>
<organism evidence="8 9">
    <name type="scientific">Burkholderia mayonis</name>
    <dbReference type="NCBI Taxonomy" id="1385591"/>
    <lineage>
        <taxon>Bacteria</taxon>
        <taxon>Pseudomonadati</taxon>
        <taxon>Pseudomonadota</taxon>
        <taxon>Betaproteobacteria</taxon>
        <taxon>Burkholderiales</taxon>
        <taxon>Burkholderiaceae</taxon>
        <taxon>Burkholderia</taxon>
        <taxon>pseudomallei group</taxon>
    </lineage>
</organism>
<dbReference type="KEGG" id="buu:WS70_19440"/>
<dbReference type="InterPro" id="IPR010998">
    <property type="entry name" value="Integrase_recombinase_N"/>
</dbReference>
<comment type="similarity">
    <text evidence="1">Belongs to the 'phage' integrase family.</text>
</comment>
<keyword evidence="9" id="KW-1185">Reference proteome</keyword>
<evidence type="ECO:0000313" key="9">
    <source>
        <dbReference type="Proteomes" id="UP000062519"/>
    </source>
</evidence>
<dbReference type="GO" id="GO:0015074">
    <property type="term" value="P:DNA integration"/>
    <property type="evidence" value="ECO:0007669"/>
    <property type="project" value="UniProtKB-KW"/>
</dbReference>
<keyword evidence="2" id="KW-0229">DNA integration</keyword>
<dbReference type="EMBL" id="CP013387">
    <property type="protein sequence ID" value="AOJ04062.1"/>
    <property type="molecule type" value="Genomic_DNA"/>
</dbReference>
<dbReference type="PANTHER" id="PTHR30349">
    <property type="entry name" value="PHAGE INTEGRASE-RELATED"/>
    <property type="match status" value="1"/>
</dbReference>
<proteinExistence type="inferred from homology"/>
<dbReference type="InterPro" id="IPR050090">
    <property type="entry name" value="Tyrosine_recombinase_XerCD"/>
</dbReference>
<dbReference type="InterPro" id="IPR046668">
    <property type="entry name" value="DUF6538"/>
</dbReference>
<evidence type="ECO:0000259" key="7">
    <source>
        <dbReference type="PROSITE" id="PS51900"/>
    </source>
</evidence>
<protein>
    <recommendedName>
        <fullName evidence="7">Core-binding (CB) domain-containing protein</fullName>
    </recommendedName>
</protein>
<accession>A0A1B4FK82</accession>
<dbReference type="Pfam" id="PF20172">
    <property type="entry name" value="DUF6538"/>
    <property type="match status" value="1"/>
</dbReference>
<reference evidence="8 9" key="1">
    <citation type="submission" date="2015-12" db="EMBL/GenBank/DDBJ databases">
        <title>Diversity of Burkholderia near neighbor genomes.</title>
        <authorList>
            <person name="Sahl J."/>
            <person name="Wagner D."/>
            <person name="Keim P."/>
        </authorList>
    </citation>
    <scope>NUCLEOTIDE SEQUENCE [LARGE SCALE GENOMIC DNA]</scope>
    <source>
        <strain evidence="8 9">BDU6</strain>
    </source>
</reference>
<feature type="compositionally biased region" description="Low complexity" evidence="6">
    <location>
        <begin position="153"/>
        <end position="166"/>
    </location>
</feature>
<dbReference type="Proteomes" id="UP000062519">
    <property type="component" value="Chromosome 2"/>
</dbReference>
<evidence type="ECO:0000256" key="2">
    <source>
        <dbReference type="ARBA" id="ARBA00022908"/>
    </source>
</evidence>
<dbReference type="RefSeq" id="WP_059468829.1">
    <property type="nucleotide sequence ID" value="NZ_CP013387.1"/>
</dbReference>
<dbReference type="PANTHER" id="PTHR30349:SF41">
    <property type="entry name" value="INTEGRASE_RECOMBINASE PROTEIN MJ0367-RELATED"/>
    <property type="match status" value="1"/>
</dbReference>
<evidence type="ECO:0000256" key="5">
    <source>
        <dbReference type="PROSITE-ProRule" id="PRU01248"/>
    </source>
</evidence>
<evidence type="ECO:0000256" key="1">
    <source>
        <dbReference type="ARBA" id="ARBA00008857"/>
    </source>
</evidence>
<evidence type="ECO:0000256" key="4">
    <source>
        <dbReference type="ARBA" id="ARBA00023172"/>
    </source>
</evidence>
<keyword evidence="4" id="KW-0233">DNA recombination</keyword>
<dbReference type="SUPFAM" id="SSF56349">
    <property type="entry name" value="DNA breaking-rejoining enzymes"/>
    <property type="match status" value="1"/>
</dbReference>
<feature type="domain" description="Core-binding (CB)" evidence="7">
    <location>
        <begin position="198"/>
        <end position="277"/>
    </location>
</feature>
<dbReference type="GO" id="GO:0006310">
    <property type="term" value="P:DNA recombination"/>
    <property type="evidence" value="ECO:0007669"/>
    <property type="project" value="UniProtKB-KW"/>
</dbReference>
<keyword evidence="3 5" id="KW-0238">DNA-binding</keyword>
<dbReference type="InterPro" id="IPR044068">
    <property type="entry name" value="CB"/>
</dbReference>
<dbReference type="InterPro" id="IPR011010">
    <property type="entry name" value="DNA_brk_join_enz"/>
</dbReference>
<evidence type="ECO:0000256" key="3">
    <source>
        <dbReference type="ARBA" id="ARBA00023125"/>
    </source>
</evidence>
<gene>
    <name evidence="8" type="ORF">WS70_19440</name>
</gene>
<feature type="region of interest" description="Disordered" evidence="6">
    <location>
        <begin position="96"/>
        <end position="117"/>
    </location>
</feature>
<feature type="region of interest" description="Disordered" evidence="6">
    <location>
        <begin position="144"/>
        <end position="180"/>
    </location>
</feature>
<name>A0A1B4FK82_9BURK</name>
<dbReference type="PROSITE" id="PS51900">
    <property type="entry name" value="CB"/>
    <property type="match status" value="1"/>
</dbReference>
<sequence>MVDKVGGTPGQMTNHLTRRGARYYFRRKIPASLHAHYGKKEIVHALGTSDYHEAKRLAAVHTVRTDAEWAILVAKHTRTDAWLADSILHSDEGEQEYRANKAHHDAASKGQREARESVDRILAGSNLPSAAQLAYLEATGGYAFDDRPTPEQAANAPSKSKAASSARTVKPFGGPTGRDNANAAVSLSAAPSWSPDSLSLAQLCEKWASERKPTARTKDKYELAVSRFYDLVGRFPADQITRRHIVEFKDKLRESGVSIPTTNHTLDCLGTLFNFGRDNELVRDNVARGVRLMDNRPNKSKRLPYTLDHLRTIFSKLPDRNADREGFWLPVLGLYTGARLGELCQLTPTDVREETYFDMDGNESRAWCIYITNEGEGKRVKTASSVRRIPVHPVLIDQGFIELAQSRSSSPRIFNLGPNKDGEFGQDWSKAYGRFLRGTCGITDPKRVFHSYRHTFKEICRDCDIGKELADAMQGHDDGDSSDDYGGEFYPL</sequence>
<dbReference type="CDD" id="cd01184">
    <property type="entry name" value="INT_C_like_1"/>
    <property type="match status" value="1"/>
</dbReference>
<dbReference type="Gene3D" id="1.10.443.10">
    <property type="entry name" value="Intergrase catalytic core"/>
    <property type="match status" value="1"/>
</dbReference>
<dbReference type="InterPro" id="IPR013762">
    <property type="entry name" value="Integrase-like_cat_sf"/>
</dbReference>
<dbReference type="GO" id="GO:0003677">
    <property type="term" value="F:DNA binding"/>
    <property type="evidence" value="ECO:0007669"/>
    <property type="project" value="UniProtKB-UniRule"/>
</dbReference>
<evidence type="ECO:0000256" key="6">
    <source>
        <dbReference type="SAM" id="MobiDB-lite"/>
    </source>
</evidence>
<dbReference type="AlphaFoldDB" id="A0A1B4FK82"/>
<evidence type="ECO:0000313" key="8">
    <source>
        <dbReference type="EMBL" id="AOJ04062.1"/>
    </source>
</evidence>